<sequence length="175" mass="18867">MVSALAPRIAAVTSRLLDSVRDVGRFDLIEALAHPLPVIVIAELLGIPAADQATFRGWTDAILSIGEQDPQAQLDQATMNRVGAIVRELNGYLLSHIQQRRARPDDGLISRLLAAEVDGSRLDDEEIVGVVGLLLNAGHITTTALLGNAILCLDEHPAAAAERIMKRITDMEPRI</sequence>
<dbReference type="AlphaFoldDB" id="A0A2L0EQY0"/>
<dbReference type="Proteomes" id="UP000238348">
    <property type="component" value="Chromosome"/>
</dbReference>
<dbReference type="InterPro" id="IPR001128">
    <property type="entry name" value="Cyt_P450"/>
</dbReference>
<dbReference type="PRINTS" id="PR00359">
    <property type="entry name" value="BP450"/>
</dbReference>
<dbReference type="GO" id="GO:0004497">
    <property type="term" value="F:monooxygenase activity"/>
    <property type="evidence" value="ECO:0007669"/>
    <property type="project" value="InterPro"/>
</dbReference>
<accession>A0A2L0EQY0</accession>
<evidence type="ECO:0000313" key="2">
    <source>
        <dbReference type="EMBL" id="AUX41662.1"/>
    </source>
</evidence>
<name>A0A2L0EQY0_SORCE</name>
<dbReference type="EMBL" id="CP012673">
    <property type="protein sequence ID" value="AUX41662.1"/>
    <property type="molecule type" value="Genomic_DNA"/>
</dbReference>
<dbReference type="SUPFAM" id="SSF48264">
    <property type="entry name" value="Cytochrome P450"/>
    <property type="match status" value="1"/>
</dbReference>
<organism evidence="2 3">
    <name type="scientific">Sorangium cellulosum</name>
    <name type="common">Polyangium cellulosum</name>
    <dbReference type="NCBI Taxonomy" id="56"/>
    <lineage>
        <taxon>Bacteria</taxon>
        <taxon>Pseudomonadati</taxon>
        <taxon>Myxococcota</taxon>
        <taxon>Polyangia</taxon>
        <taxon>Polyangiales</taxon>
        <taxon>Polyangiaceae</taxon>
        <taxon>Sorangium</taxon>
    </lineage>
</organism>
<evidence type="ECO:0008006" key="4">
    <source>
        <dbReference type="Google" id="ProtNLM"/>
    </source>
</evidence>
<dbReference type="InterPro" id="IPR002397">
    <property type="entry name" value="Cyt_P450_B"/>
</dbReference>
<dbReference type="GO" id="GO:0005506">
    <property type="term" value="F:iron ion binding"/>
    <property type="evidence" value="ECO:0007669"/>
    <property type="project" value="InterPro"/>
</dbReference>
<dbReference type="Gene3D" id="1.10.630.10">
    <property type="entry name" value="Cytochrome P450"/>
    <property type="match status" value="1"/>
</dbReference>
<evidence type="ECO:0000256" key="1">
    <source>
        <dbReference type="ARBA" id="ARBA00010617"/>
    </source>
</evidence>
<dbReference type="Pfam" id="PF00067">
    <property type="entry name" value="p450"/>
    <property type="match status" value="1"/>
</dbReference>
<dbReference type="GO" id="GO:0016705">
    <property type="term" value="F:oxidoreductase activity, acting on paired donors, with incorporation or reduction of molecular oxygen"/>
    <property type="evidence" value="ECO:0007669"/>
    <property type="project" value="InterPro"/>
</dbReference>
<dbReference type="PANTHER" id="PTHR46696">
    <property type="entry name" value="P450, PUTATIVE (EUROFUNG)-RELATED"/>
    <property type="match status" value="1"/>
</dbReference>
<proteinExistence type="inferred from homology"/>
<dbReference type="InterPro" id="IPR036396">
    <property type="entry name" value="Cyt_P450_sf"/>
</dbReference>
<dbReference type="PANTHER" id="PTHR46696:SF6">
    <property type="entry name" value="P450, PUTATIVE (EUROFUNG)-RELATED"/>
    <property type="match status" value="1"/>
</dbReference>
<gene>
    <name evidence="2" type="ORF">SOCE26_030840</name>
</gene>
<comment type="similarity">
    <text evidence="1">Belongs to the cytochrome P450 family.</text>
</comment>
<protein>
    <recommendedName>
        <fullName evidence="4">Cytochrome P450</fullName>
    </recommendedName>
</protein>
<evidence type="ECO:0000313" key="3">
    <source>
        <dbReference type="Proteomes" id="UP000238348"/>
    </source>
</evidence>
<dbReference type="OrthoDB" id="4511384at2"/>
<reference evidence="2 3" key="1">
    <citation type="submission" date="2015-09" db="EMBL/GenBank/DDBJ databases">
        <title>Sorangium comparison.</title>
        <authorList>
            <person name="Zaburannyi N."/>
            <person name="Bunk B."/>
            <person name="Overmann J."/>
            <person name="Mueller R."/>
        </authorList>
    </citation>
    <scope>NUCLEOTIDE SEQUENCE [LARGE SCALE GENOMIC DNA]</scope>
    <source>
        <strain evidence="2 3">So ce26</strain>
    </source>
</reference>
<dbReference type="GO" id="GO:0020037">
    <property type="term" value="F:heme binding"/>
    <property type="evidence" value="ECO:0007669"/>
    <property type="project" value="InterPro"/>
</dbReference>